<comment type="caution">
    <text evidence="1">The sequence shown here is derived from an EMBL/GenBank/DDBJ whole genome shotgun (WGS) entry which is preliminary data.</text>
</comment>
<protein>
    <submittedName>
        <fullName evidence="1">Twin-arginine translocation signal domain-containing protein</fullName>
    </submittedName>
</protein>
<dbReference type="EMBL" id="VICD02000132">
    <property type="protein sequence ID" value="KAB8190766.1"/>
    <property type="molecule type" value="Genomic_DNA"/>
</dbReference>
<dbReference type="PROSITE" id="PS51365">
    <property type="entry name" value="RENAL_DIPEPTIDASE_2"/>
    <property type="match status" value="1"/>
</dbReference>
<dbReference type="Proteomes" id="UP000320431">
    <property type="component" value="Unassembled WGS sequence"/>
</dbReference>
<gene>
    <name evidence="1" type="ORF">FKV24_008345</name>
</gene>
<sequence length="468" mass="50795">MSSLMRLPSSTRTTSWPAAGADWTVALTTTRAVASRAVLRIRACGMAWRFPGALEPLSLARAPRGQVSHRMGCARVRTASIGENGMSDRREFLGQLTALTAAAAAGVALPSLAMAAGPRTPAWPPYRDTVAIDGASGLMLVYLEEGDPAIAGELRAARDCGLAATLLTVAPAGRFWLDDAAFERARANIDKWNGLIERHPGHLAAIRSHDDLQRAHASGRVGMIFGFQGTEPLGEDIERIPMFRELGVRVIQLTHNRRNLVGDGCMEPGNAGLSNYGHQVVERLNAERIVVDLAHGSQRTIREGIAASKAPVLISHTGCRALADLPRNTADAELRAMAERGGVAGIIFWPYLRTDTQPMAIDVVRHIEHAIDVCGEDHVGIGTDTPIAPVERTPEFERNNREFMRGMKEDGIFAKDRPDDLYTFIPDLNSADRFDTLAALLSRRGHSDARIGKILGGNFARVMREVWG</sequence>
<dbReference type="Gene3D" id="3.20.20.140">
    <property type="entry name" value="Metal-dependent hydrolases"/>
    <property type="match status" value="1"/>
</dbReference>
<dbReference type="GO" id="GO:0006508">
    <property type="term" value="P:proteolysis"/>
    <property type="evidence" value="ECO:0007669"/>
    <property type="project" value="InterPro"/>
</dbReference>
<reference evidence="1 2" key="1">
    <citation type="submission" date="2019-10" db="EMBL/GenBank/DDBJ databases">
        <title>Lysobacter alkalisoli sp. nov., isolated from saline-alkaline soil.</title>
        <authorList>
            <person name="Sun J.-Q."/>
        </authorList>
    </citation>
    <scope>NUCLEOTIDE SEQUENCE [LARGE SCALE GENOMIC DNA]</scope>
    <source>
        <strain evidence="1 2">KCTC 42381</strain>
    </source>
</reference>
<dbReference type="SUPFAM" id="SSF51556">
    <property type="entry name" value="Metallo-dependent hydrolases"/>
    <property type="match status" value="1"/>
</dbReference>
<name>A0A508ASF7_9GAMM</name>
<dbReference type="Pfam" id="PF01244">
    <property type="entry name" value="Peptidase_M19"/>
    <property type="match status" value="1"/>
</dbReference>
<dbReference type="PANTHER" id="PTHR10443:SF12">
    <property type="entry name" value="DIPEPTIDASE"/>
    <property type="match status" value="1"/>
</dbReference>
<organism evidence="1 2">
    <name type="scientific">Marilutibacter maris</name>
    <dbReference type="NCBI Taxonomy" id="1605891"/>
    <lineage>
        <taxon>Bacteria</taxon>
        <taxon>Pseudomonadati</taxon>
        <taxon>Pseudomonadota</taxon>
        <taxon>Gammaproteobacteria</taxon>
        <taxon>Lysobacterales</taxon>
        <taxon>Lysobacteraceae</taxon>
        <taxon>Marilutibacter</taxon>
    </lineage>
</organism>
<evidence type="ECO:0000313" key="2">
    <source>
        <dbReference type="Proteomes" id="UP000320431"/>
    </source>
</evidence>
<dbReference type="InterPro" id="IPR006311">
    <property type="entry name" value="TAT_signal"/>
</dbReference>
<evidence type="ECO:0000313" key="1">
    <source>
        <dbReference type="EMBL" id="KAB8190766.1"/>
    </source>
</evidence>
<dbReference type="NCBIfam" id="TIGR01409">
    <property type="entry name" value="TAT_signal_seq"/>
    <property type="match status" value="1"/>
</dbReference>
<dbReference type="PROSITE" id="PS51318">
    <property type="entry name" value="TAT"/>
    <property type="match status" value="1"/>
</dbReference>
<dbReference type="PANTHER" id="PTHR10443">
    <property type="entry name" value="MICROSOMAL DIPEPTIDASE"/>
    <property type="match status" value="1"/>
</dbReference>
<dbReference type="InterPro" id="IPR019546">
    <property type="entry name" value="TAT_signal_bac_arc"/>
</dbReference>
<dbReference type="InterPro" id="IPR008257">
    <property type="entry name" value="Pept_M19"/>
</dbReference>
<dbReference type="InterPro" id="IPR032466">
    <property type="entry name" value="Metal_Hydrolase"/>
</dbReference>
<accession>A0A508ASF7</accession>
<dbReference type="AlphaFoldDB" id="A0A508ASF7"/>
<proteinExistence type="predicted"/>
<dbReference type="GO" id="GO:0070573">
    <property type="term" value="F:metallodipeptidase activity"/>
    <property type="evidence" value="ECO:0007669"/>
    <property type="project" value="InterPro"/>
</dbReference>